<evidence type="ECO:0000256" key="1">
    <source>
        <dbReference type="PROSITE-ProRule" id="PRU01263"/>
    </source>
</evidence>
<keyword evidence="1" id="KW-0479">Metal-binding</keyword>
<feature type="region of interest" description="Disordered" evidence="2">
    <location>
        <begin position="197"/>
        <end position="255"/>
    </location>
</feature>
<dbReference type="GO" id="GO:0008270">
    <property type="term" value="F:zinc ion binding"/>
    <property type="evidence" value="ECO:0007669"/>
    <property type="project" value="UniProtKB-UniRule"/>
</dbReference>
<accession>A0A4Y0BP21</accession>
<organism evidence="4">
    <name type="scientific">Anopheles funestus</name>
    <name type="common">African malaria mosquito</name>
    <dbReference type="NCBI Taxonomy" id="62324"/>
    <lineage>
        <taxon>Eukaryota</taxon>
        <taxon>Metazoa</taxon>
        <taxon>Ecdysozoa</taxon>
        <taxon>Arthropoda</taxon>
        <taxon>Hexapoda</taxon>
        <taxon>Insecta</taxon>
        <taxon>Pterygota</taxon>
        <taxon>Neoptera</taxon>
        <taxon>Endopterygota</taxon>
        <taxon>Diptera</taxon>
        <taxon>Nematocera</taxon>
        <taxon>Culicoidea</taxon>
        <taxon>Culicidae</taxon>
        <taxon>Anophelinae</taxon>
        <taxon>Anopheles</taxon>
    </lineage>
</organism>
<dbReference type="VEuPathDB" id="VectorBase:AFUN021662"/>
<evidence type="ECO:0000256" key="2">
    <source>
        <dbReference type="SAM" id="MobiDB-lite"/>
    </source>
</evidence>
<feature type="binding site" evidence="1">
    <location>
        <position position="22"/>
    </location>
    <ligand>
        <name>Zn(2+)</name>
        <dbReference type="ChEBI" id="CHEBI:29105"/>
    </ligand>
</feature>
<feature type="domain" description="ZAD" evidence="3">
    <location>
        <begin position="20"/>
        <end position="92"/>
    </location>
</feature>
<reference evidence="4" key="1">
    <citation type="submission" date="2020-05" db="UniProtKB">
        <authorList>
            <consortium name="EnsemblMetazoa"/>
        </authorList>
    </citation>
    <scope>IDENTIFICATION</scope>
    <source>
        <strain evidence="4">FUMOZ</strain>
    </source>
</reference>
<keyword evidence="1" id="KW-0863">Zinc-finger</keyword>
<keyword evidence="1" id="KW-0862">Zinc</keyword>
<dbReference type="Gene3D" id="3.40.1800.20">
    <property type="match status" value="1"/>
</dbReference>
<feature type="binding site" evidence="1">
    <location>
        <position position="68"/>
    </location>
    <ligand>
        <name>Zn(2+)</name>
        <dbReference type="ChEBI" id="CHEBI:29105"/>
    </ligand>
</feature>
<feature type="binding site" evidence="1">
    <location>
        <position position="25"/>
    </location>
    <ligand>
        <name>Zn(2+)</name>
        <dbReference type="ChEBI" id="CHEBI:29105"/>
    </ligand>
</feature>
<proteinExistence type="predicted"/>
<name>A0A4Y0BP21_ANOFN</name>
<dbReference type="SMART" id="SM00868">
    <property type="entry name" value="zf-AD"/>
    <property type="match status" value="1"/>
</dbReference>
<protein>
    <submittedName>
        <fullName evidence="4">Zf-AD domain-containing protein</fullName>
    </submittedName>
</protein>
<feature type="compositionally biased region" description="Polar residues" evidence="2">
    <location>
        <begin position="208"/>
        <end position="218"/>
    </location>
</feature>
<dbReference type="Pfam" id="PF16064">
    <property type="entry name" value="DUF4806"/>
    <property type="match status" value="1"/>
</dbReference>
<dbReference type="Pfam" id="PF07776">
    <property type="entry name" value="zf-AD"/>
    <property type="match status" value="1"/>
</dbReference>
<dbReference type="InterPro" id="IPR032071">
    <property type="entry name" value="DUF4806"/>
</dbReference>
<dbReference type="InterPro" id="IPR012934">
    <property type="entry name" value="Znf_AD"/>
</dbReference>
<dbReference type="SUPFAM" id="SSF57716">
    <property type="entry name" value="Glucocorticoid receptor-like (DNA-binding domain)"/>
    <property type="match status" value="1"/>
</dbReference>
<evidence type="ECO:0000259" key="3">
    <source>
        <dbReference type="PROSITE" id="PS51915"/>
    </source>
</evidence>
<dbReference type="AlphaFoldDB" id="A0A4Y0BP21"/>
<evidence type="ECO:0000313" key="4">
    <source>
        <dbReference type="EnsemblMetazoa" id="AFUN021662-PA"/>
    </source>
</evidence>
<dbReference type="VEuPathDB" id="VectorBase:AFUN2_009329"/>
<dbReference type="PROSITE" id="PS51915">
    <property type="entry name" value="ZAD"/>
    <property type="match status" value="1"/>
</dbReference>
<sequence length="465" mass="52933">MTEAPVILLNGRPVKTTYMANCRLCLGTNFGVKSTTIVDERFNFMLAHVFSFPIPNQIGLPMNVCSKCRKGVAIFYRYSNQVQMNQKELEATLLTTEKHLKNSNNVIAIENDDSIIDVDMLCEPVTEDGEYSHDPLLQPSSSDATQTHFVSVSTEDDHFFDIETDALECFNKFDTDRVEEAPLVMETLFTGEEEYLESAEDDDRLSDHNYSQTTSAKRNQYPLRASQYCEKTTSQADPVAATAKDATNLETPKDNLAESISLSDYASNGNETDSNEDSYNETFASKICKGTRLPRRGVRNTIQQRNATKPADCFSRVQNSSPFQLVPVSSQIELEEFNRKLEDPYYMNQVTEYIMRETGQERSLHLMHSAIDLLFTMEFFATCSWSGVGIPHSKIPFKKHYHILELFSQLGAEDGRKLPAHMISKYFKCKFCHAKGRLRGYKHIRQSAPRRRSNMKILKVKLVSD</sequence>
<dbReference type="EnsemblMetazoa" id="AFUN021662-RA">
    <property type="protein sequence ID" value="AFUN021662-PA"/>
    <property type="gene ID" value="AFUN021662"/>
</dbReference>
<feature type="binding site" evidence="1">
    <location>
        <position position="65"/>
    </location>
    <ligand>
        <name>Zn(2+)</name>
        <dbReference type="ChEBI" id="CHEBI:29105"/>
    </ligand>
</feature>
<dbReference type="GO" id="GO:0005634">
    <property type="term" value="C:nucleus"/>
    <property type="evidence" value="ECO:0007669"/>
    <property type="project" value="InterPro"/>
</dbReference>